<dbReference type="InterPro" id="IPR010016">
    <property type="entry name" value="PxpB"/>
</dbReference>
<keyword evidence="6" id="KW-1185">Reference proteome</keyword>
<dbReference type="InterPro" id="IPR003833">
    <property type="entry name" value="CT_C_D"/>
</dbReference>
<dbReference type="SUPFAM" id="SSF50891">
    <property type="entry name" value="Cyclophilin-like"/>
    <property type="match status" value="1"/>
</dbReference>
<dbReference type="Gene3D" id="3.30.1360.40">
    <property type="match status" value="1"/>
</dbReference>
<proteinExistence type="predicted"/>
<dbReference type="GO" id="GO:0016787">
    <property type="term" value="F:hydrolase activity"/>
    <property type="evidence" value="ECO:0007669"/>
    <property type="project" value="UniProtKB-KW"/>
</dbReference>
<dbReference type="PANTHER" id="PTHR34698">
    <property type="entry name" value="5-OXOPROLINASE SUBUNIT B"/>
    <property type="match status" value="1"/>
</dbReference>
<protein>
    <submittedName>
        <fullName evidence="5">KipI family sensor histidine kinase inhibitor</fullName>
    </submittedName>
</protein>
<keyword evidence="2" id="KW-0378">Hydrolase</keyword>
<accession>A0A7Y9UV10</accession>
<sequence length="204" mass="21300">MRLLDCGDTALLVELADLDEVLALHAALLAAPPPGVVDLVPAARTLLLRTDPEAGADLDGVRRAVLAARPRPGARPDAGHVEVPVRYDGADLEEVGALTGLGARGVVEAHTAAEWTVAFCGFAPGFGYCVGGDDRLHVPRRRDPRTSVPAGSVALAGGFTGVYPRASPGGWQLLGRTDLPVWDLDRDPPALLAPGVRVRFVEVA</sequence>
<evidence type="ECO:0000259" key="4">
    <source>
        <dbReference type="SMART" id="SM00796"/>
    </source>
</evidence>
<evidence type="ECO:0000256" key="2">
    <source>
        <dbReference type="ARBA" id="ARBA00022801"/>
    </source>
</evidence>
<keyword evidence="1" id="KW-0547">Nucleotide-binding</keyword>
<dbReference type="Gene3D" id="2.40.100.10">
    <property type="entry name" value="Cyclophilin-like"/>
    <property type="match status" value="1"/>
</dbReference>
<dbReference type="InterPro" id="IPR029000">
    <property type="entry name" value="Cyclophilin-like_dom_sf"/>
</dbReference>
<evidence type="ECO:0000256" key="3">
    <source>
        <dbReference type="ARBA" id="ARBA00022840"/>
    </source>
</evidence>
<evidence type="ECO:0000313" key="5">
    <source>
        <dbReference type="EMBL" id="NYG54750.1"/>
    </source>
</evidence>
<feature type="domain" description="Carboxyltransferase" evidence="4">
    <location>
        <begin position="1"/>
        <end position="192"/>
    </location>
</feature>
<dbReference type="RefSeq" id="WP_179517315.1">
    <property type="nucleotide sequence ID" value="NZ_JACCAC010000001.1"/>
</dbReference>
<comment type="caution">
    <text evidence="5">The sequence shown here is derived from an EMBL/GenBank/DDBJ whole genome shotgun (WGS) entry which is preliminary data.</text>
</comment>
<keyword evidence="3" id="KW-0067">ATP-binding</keyword>
<name>A0A7Y9UV10_9ACTN</name>
<evidence type="ECO:0000313" key="6">
    <source>
        <dbReference type="Proteomes" id="UP000544110"/>
    </source>
</evidence>
<dbReference type="Pfam" id="PF02682">
    <property type="entry name" value="CT_C_D"/>
    <property type="match status" value="1"/>
</dbReference>
<dbReference type="GO" id="GO:0005524">
    <property type="term" value="F:ATP binding"/>
    <property type="evidence" value="ECO:0007669"/>
    <property type="project" value="UniProtKB-KW"/>
</dbReference>
<dbReference type="Proteomes" id="UP000544110">
    <property type="component" value="Unassembled WGS sequence"/>
</dbReference>
<evidence type="ECO:0000256" key="1">
    <source>
        <dbReference type="ARBA" id="ARBA00022741"/>
    </source>
</evidence>
<dbReference type="SUPFAM" id="SSF160467">
    <property type="entry name" value="PH0987 N-terminal domain-like"/>
    <property type="match status" value="1"/>
</dbReference>
<gene>
    <name evidence="5" type="ORF">BJ989_001054</name>
</gene>
<dbReference type="AlphaFoldDB" id="A0A7Y9UV10"/>
<dbReference type="PANTHER" id="PTHR34698:SF2">
    <property type="entry name" value="5-OXOPROLINASE SUBUNIT B"/>
    <property type="match status" value="1"/>
</dbReference>
<reference evidence="5 6" key="1">
    <citation type="submission" date="2020-07" db="EMBL/GenBank/DDBJ databases">
        <title>Sequencing the genomes of 1000 actinobacteria strains.</title>
        <authorList>
            <person name="Klenk H.-P."/>
        </authorList>
    </citation>
    <scope>NUCLEOTIDE SEQUENCE [LARGE SCALE GENOMIC DNA]</scope>
    <source>
        <strain evidence="5 6">DSM 24552</strain>
    </source>
</reference>
<dbReference type="SMART" id="SM00796">
    <property type="entry name" value="AHS1"/>
    <property type="match status" value="1"/>
</dbReference>
<organism evidence="5 6">
    <name type="scientific">Nocardioides perillae</name>
    <dbReference type="NCBI Taxonomy" id="1119534"/>
    <lineage>
        <taxon>Bacteria</taxon>
        <taxon>Bacillati</taxon>
        <taxon>Actinomycetota</taxon>
        <taxon>Actinomycetes</taxon>
        <taxon>Propionibacteriales</taxon>
        <taxon>Nocardioidaceae</taxon>
        <taxon>Nocardioides</taxon>
    </lineage>
</organism>
<dbReference type="EMBL" id="JACCAC010000001">
    <property type="protein sequence ID" value="NYG54750.1"/>
    <property type="molecule type" value="Genomic_DNA"/>
</dbReference>